<proteinExistence type="predicted"/>
<dbReference type="InterPro" id="IPR005330">
    <property type="entry name" value="MHYT_dom"/>
</dbReference>
<dbReference type="EMBL" id="CP102480">
    <property type="protein sequence ID" value="UUX51860.1"/>
    <property type="molecule type" value="Genomic_DNA"/>
</dbReference>
<keyword evidence="1" id="KW-0472">Membrane</keyword>
<name>A0A9J7B046_9PROT</name>
<feature type="transmembrane region" description="Helical" evidence="1">
    <location>
        <begin position="75"/>
        <end position="95"/>
    </location>
</feature>
<dbReference type="InterPro" id="IPR012073">
    <property type="entry name" value="LytTR_MHYT"/>
</dbReference>
<dbReference type="PROSITE" id="PS50930">
    <property type="entry name" value="HTH_LYTTR"/>
    <property type="match status" value="1"/>
</dbReference>
<evidence type="ECO:0000256" key="1">
    <source>
        <dbReference type="PROSITE-ProRule" id="PRU00244"/>
    </source>
</evidence>
<feature type="domain" description="HTH LytTR-type" evidence="3">
    <location>
        <begin position="282"/>
        <end position="387"/>
    </location>
</feature>
<dbReference type="GO" id="GO:0003677">
    <property type="term" value="F:DNA binding"/>
    <property type="evidence" value="ECO:0007669"/>
    <property type="project" value="UniProtKB-KW"/>
</dbReference>
<keyword evidence="1" id="KW-1133">Transmembrane helix</keyword>
<dbReference type="InterPro" id="IPR007492">
    <property type="entry name" value="LytTR_DNA-bd_dom"/>
</dbReference>
<protein>
    <submittedName>
        <fullName evidence="4">LytTR family transcriptional regulator DNA-binding domain-containing protein</fullName>
    </submittedName>
</protein>
<reference evidence="4" key="1">
    <citation type="submission" date="2022-08" db="EMBL/GenBank/DDBJ databases">
        <title>Nisaea acidiphila sp. nov., isolated from a marine algal debris and emended description of the genus Nisaea Urios et al. 2008.</title>
        <authorList>
            <person name="Kwon K."/>
        </authorList>
    </citation>
    <scope>NUCLEOTIDE SEQUENCE</scope>
    <source>
        <strain evidence="4">MEBiC11861</strain>
    </source>
</reference>
<dbReference type="PROSITE" id="PS50924">
    <property type="entry name" value="MHYT"/>
    <property type="match status" value="1"/>
</dbReference>
<evidence type="ECO:0000259" key="3">
    <source>
        <dbReference type="PROSITE" id="PS50930"/>
    </source>
</evidence>
<feature type="transmembrane region" description="Helical" evidence="1">
    <location>
        <begin position="170"/>
        <end position="190"/>
    </location>
</feature>
<dbReference type="PIRSF" id="PIRSF036615">
    <property type="entry name" value="MHYT_LytTR"/>
    <property type="match status" value="1"/>
</dbReference>
<organism evidence="4 5">
    <name type="scientific">Nisaea acidiphila</name>
    <dbReference type="NCBI Taxonomy" id="1862145"/>
    <lineage>
        <taxon>Bacteria</taxon>
        <taxon>Pseudomonadati</taxon>
        <taxon>Pseudomonadota</taxon>
        <taxon>Alphaproteobacteria</taxon>
        <taxon>Rhodospirillales</taxon>
        <taxon>Thalassobaculaceae</taxon>
        <taxon>Nisaea</taxon>
    </lineage>
</organism>
<dbReference type="RefSeq" id="WP_257771590.1">
    <property type="nucleotide sequence ID" value="NZ_CP102480.1"/>
</dbReference>
<feature type="transmembrane region" description="Helical" evidence="1">
    <location>
        <begin position="136"/>
        <end position="158"/>
    </location>
</feature>
<keyword evidence="5" id="KW-1185">Reference proteome</keyword>
<dbReference type="KEGG" id="naci:NUH88_09190"/>
<dbReference type="Pfam" id="PF04397">
    <property type="entry name" value="LytTR"/>
    <property type="match status" value="1"/>
</dbReference>
<evidence type="ECO:0000313" key="5">
    <source>
        <dbReference type="Proteomes" id="UP001060336"/>
    </source>
</evidence>
<dbReference type="AlphaFoldDB" id="A0A9J7B046"/>
<sequence length="387" mass="41122">MIVSYDPLLVVASVAVAAMASFTGLRLLTGLRYVDGRTRKAQLAKAAMAIGGGIWSMHFVGMLALRLPVPVAYDLLFTLGSVLIAILITGAGLALMHMGVRSIAKTVAAGTLIGCGIVAMHYVGMQALQGSCIVEFSPLGFVLPTVIAILSSTCALALAYKKRTLVQLSLGAVVLGVTISSMHYSAMAFTAFSRVEMALPVEGPVLPDTYLALVVAVAAFLVCGLFLLSALPMEDPRPLREDPAPGPLPEATASVAGTVPAGERTAPEVRHVAAAPNGRIRIPYERNNTTFFLAPQEIRSIRADGHYTEIYDGAAHVFCPWSLSKLEGVLKGTPFLRTHRSFLLNMEHATGFERQKDKAFVLVAGQSREAVPVSRSHMGDVRKALGL</sequence>
<feature type="transmembrane region" description="Helical" evidence="1">
    <location>
        <begin position="46"/>
        <end position="69"/>
    </location>
</feature>
<feature type="transmembrane region" description="Helical" evidence="1">
    <location>
        <begin position="210"/>
        <end position="231"/>
    </location>
</feature>
<accession>A0A9J7B046</accession>
<gene>
    <name evidence="4" type="ORF">NUH88_09190</name>
</gene>
<evidence type="ECO:0000259" key="2">
    <source>
        <dbReference type="PROSITE" id="PS50924"/>
    </source>
</evidence>
<feature type="transmembrane region" description="Helical" evidence="1">
    <location>
        <begin position="107"/>
        <end position="124"/>
    </location>
</feature>
<keyword evidence="4" id="KW-0238">DNA-binding</keyword>
<feature type="transmembrane region" description="Helical" evidence="1">
    <location>
        <begin position="12"/>
        <end position="34"/>
    </location>
</feature>
<feature type="domain" description="MHYT" evidence="2">
    <location>
        <begin position="5"/>
        <end position="193"/>
    </location>
</feature>
<dbReference type="Pfam" id="PF03707">
    <property type="entry name" value="MHYT"/>
    <property type="match status" value="2"/>
</dbReference>
<dbReference type="GO" id="GO:0016020">
    <property type="term" value="C:membrane"/>
    <property type="evidence" value="ECO:0007669"/>
    <property type="project" value="UniProtKB-UniRule"/>
</dbReference>
<evidence type="ECO:0000313" key="4">
    <source>
        <dbReference type="EMBL" id="UUX51860.1"/>
    </source>
</evidence>
<dbReference type="SMART" id="SM00850">
    <property type="entry name" value="LytTR"/>
    <property type="match status" value="1"/>
</dbReference>
<dbReference type="PANTHER" id="PTHR35152:SF1">
    <property type="entry name" value="DOMAIN SIGNALLING PROTEIN, PUTATIVE (AFU_ORTHOLOGUE AFUA_5G11310)-RELATED"/>
    <property type="match status" value="1"/>
</dbReference>
<dbReference type="Proteomes" id="UP001060336">
    <property type="component" value="Chromosome"/>
</dbReference>
<keyword evidence="1" id="KW-0812">Transmembrane</keyword>
<dbReference type="Gene3D" id="2.40.50.1020">
    <property type="entry name" value="LytTr DNA-binding domain"/>
    <property type="match status" value="1"/>
</dbReference>
<dbReference type="PANTHER" id="PTHR35152">
    <property type="entry name" value="DOMAIN SIGNALLING PROTEIN, PUTATIVE (AFU_ORTHOLOGUE AFUA_5G11310)-RELATED"/>
    <property type="match status" value="1"/>
</dbReference>